<organism evidence="1 2">
    <name type="scientific">Bilophila wadsworthia (strain 3_1_6)</name>
    <dbReference type="NCBI Taxonomy" id="563192"/>
    <lineage>
        <taxon>Bacteria</taxon>
        <taxon>Pseudomonadati</taxon>
        <taxon>Thermodesulfobacteriota</taxon>
        <taxon>Desulfovibrionia</taxon>
        <taxon>Desulfovibrionales</taxon>
        <taxon>Desulfovibrionaceae</taxon>
        <taxon>Bilophila</taxon>
    </lineage>
</organism>
<accession>S2LKI8</accession>
<name>S2LKI8_BILW3</name>
<reference evidence="1 2" key="2">
    <citation type="submission" date="2013-04" db="EMBL/GenBank/DDBJ databases">
        <title>The Genome Sequence of Bilophila wadsworthia 3_1_6.</title>
        <authorList>
            <consortium name="The Broad Institute Genomics Platform"/>
            <person name="Earl A."/>
            <person name="Ward D."/>
            <person name="Feldgarden M."/>
            <person name="Gevers D."/>
            <person name="Sibley C."/>
            <person name="Strauss J."/>
            <person name="Allen-Vercoe E."/>
            <person name="Walker B."/>
            <person name="Young S."/>
            <person name="Zeng Q."/>
            <person name="Gargeya S."/>
            <person name="Fitzgerald M."/>
            <person name="Haas B."/>
            <person name="Abouelleil A."/>
            <person name="Allen A.W."/>
            <person name="Alvarado L."/>
            <person name="Arachchi H.M."/>
            <person name="Berlin A.M."/>
            <person name="Chapman S.B."/>
            <person name="Gainer-Dewar J."/>
            <person name="Goldberg J."/>
            <person name="Griggs A."/>
            <person name="Gujja S."/>
            <person name="Hansen M."/>
            <person name="Howarth C."/>
            <person name="Imamovic A."/>
            <person name="Ireland A."/>
            <person name="Larimer J."/>
            <person name="McCowan C."/>
            <person name="Murphy C."/>
            <person name="Pearson M."/>
            <person name="Poon T.W."/>
            <person name="Priest M."/>
            <person name="Roberts A."/>
            <person name="Saif S."/>
            <person name="Shea T."/>
            <person name="Sisk P."/>
            <person name="Sykes S."/>
            <person name="Wortman J."/>
            <person name="Nusbaum C."/>
            <person name="Birren B."/>
        </authorList>
    </citation>
    <scope>NUCLEOTIDE SEQUENCE [LARGE SCALE GENOMIC DNA]</scope>
    <source>
        <strain evidence="1 2">3_1_6</strain>
    </source>
</reference>
<evidence type="ECO:0000313" key="1">
    <source>
        <dbReference type="EMBL" id="EPC05754.1"/>
    </source>
</evidence>
<dbReference type="STRING" id="563192.HMPREF0179_05276"/>
<dbReference type="AlphaFoldDB" id="S2LKI8"/>
<sequence length="34" mass="4209">MDSGFWGAGRSPLEGWFFHYIKMKWFKMKRIELK</sequence>
<comment type="caution">
    <text evidence="1">The sequence shown here is derived from an EMBL/GenBank/DDBJ whole genome shotgun (WGS) entry which is preliminary data.</text>
</comment>
<dbReference type="EMBL" id="ADCP02000002">
    <property type="protein sequence ID" value="EPC05754.1"/>
    <property type="molecule type" value="Genomic_DNA"/>
</dbReference>
<gene>
    <name evidence="1" type="ORF">HMPREF0179_05276</name>
</gene>
<reference evidence="1 2" key="1">
    <citation type="submission" date="2010-10" db="EMBL/GenBank/DDBJ databases">
        <authorList>
            <consortium name="The Broad Institute Genome Sequencing Platform"/>
            <person name="Ward D."/>
            <person name="Earl A."/>
            <person name="Feldgarden M."/>
            <person name="Young S.K."/>
            <person name="Gargeya S."/>
            <person name="Zeng Q."/>
            <person name="Alvarado L."/>
            <person name="Berlin A."/>
            <person name="Bochicchio J."/>
            <person name="Chapman S.B."/>
            <person name="Chen Z."/>
            <person name="Freedman E."/>
            <person name="Gellesch M."/>
            <person name="Goldberg J."/>
            <person name="Griggs A."/>
            <person name="Gujja S."/>
            <person name="Heilman E."/>
            <person name="Heiman D."/>
            <person name="Howarth C."/>
            <person name="Mehta T."/>
            <person name="Neiman D."/>
            <person name="Pearson M."/>
            <person name="Roberts A."/>
            <person name="Saif S."/>
            <person name="Shea T."/>
            <person name="Shenoy N."/>
            <person name="Sisk P."/>
            <person name="Stolte C."/>
            <person name="Sykes S."/>
            <person name="White J."/>
            <person name="Yandava C."/>
            <person name="Allen-Vercoe E."/>
            <person name="Sibley C."/>
            <person name="Ambrose C.E."/>
            <person name="Strauss J."/>
            <person name="Daigneault M."/>
            <person name="Haas B."/>
            <person name="Nusbaum C."/>
            <person name="Birren B."/>
        </authorList>
    </citation>
    <scope>NUCLEOTIDE SEQUENCE [LARGE SCALE GENOMIC DNA]</scope>
    <source>
        <strain evidence="1 2">3_1_6</strain>
    </source>
</reference>
<dbReference type="HOGENOM" id="CLU_3372358_0_0_7"/>
<proteinExistence type="predicted"/>
<protein>
    <submittedName>
        <fullName evidence="1">Uncharacterized protein</fullName>
    </submittedName>
</protein>
<keyword evidence="2" id="KW-1185">Reference proteome</keyword>
<dbReference type="Proteomes" id="UP000006034">
    <property type="component" value="Unassembled WGS sequence"/>
</dbReference>
<evidence type="ECO:0000313" key="2">
    <source>
        <dbReference type="Proteomes" id="UP000006034"/>
    </source>
</evidence>